<sequence length="284" mass="31968">MKLLPTGRKNSLAIFIYSSLVGLGSFLLRYLPALFQTVLLEIGISEDMYYPLAIFLVAFVVLAGAWMGFWAVRKLVLAEDGSVDLSTANFVAWSIRILAVVLILQSTLDPLLAAEALLSGIFVSSTLRRCFRVKLLRRMYRKSLKLVKNIHIGPDVPDLSPLGGLYDEYIYKSPGDPKILQSRPKRFPLASCSSLMQGLTKTPPRERTASNVYPSTFHTTPERRNFSKDEYDKFTRDSTQTAVQELVSSPDFSKWVAANSERITVRPRSTGASAQRRRNWLPWS</sequence>
<protein>
    <submittedName>
        <fullName evidence="10">Uncharacterized protein LOC8283377</fullName>
    </submittedName>
</protein>
<evidence type="ECO:0000256" key="2">
    <source>
        <dbReference type="ARBA" id="ARBA00005748"/>
    </source>
</evidence>
<feature type="transmembrane region" description="Helical" evidence="9">
    <location>
        <begin position="12"/>
        <end position="32"/>
    </location>
</feature>
<keyword evidence="5 9" id="KW-1133">Transmembrane helix</keyword>
<feature type="region of interest" description="Disordered" evidence="8">
    <location>
        <begin position="198"/>
        <end position="219"/>
    </location>
</feature>
<keyword evidence="3 9" id="KW-0812">Transmembrane</keyword>
<evidence type="ECO:0000313" key="10">
    <source>
        <dbReference type="EMBL" id="MBW99240.1"/>
    </source>
</evidence>
<comment type="subcellular location">
    <subcellularLocation>
        <location evidence="1">Nucleus inner membrane</location>
        <topology evidence="1">Multi-pass membrane protein</topology>
        <orientation evidence="1">Nucleoplasmic side</orientation>
    </subcellularLocation>
</comment>
<dbReference type="Pfam" id="PF10225">
    <property type="entry name" value="NEMP"/>
    <property type="match status" value="1"/>
</dbReference>
<evidence type="ECO:0000256" key="3">
    <source>
        <dbReference type="ARBA" id="ARBA00022692"/>
    </source>
</evidence>
<proteinExistence type="inferred from homology"/>
<reference evidence="10" key="1">
    <citation type="submission" date="2018-02" db="EMBL/GenBank/DDBJ databases">
        <title>Rhizophora mucronata_Transcriptome.</title>
        <authorList>
            <person name="Meera S.P."/>
            <person name="Sreeshan A."/>
            <person name="Augustine A."/>
        </authorList>
    </citation>
    <scope>NUCLEOTIDE SEQUENCE</scope>
    <source>
        <tissue evidence="10">Leaf</tissue>
    </source>
</reference>
<keyword evidence="7" id="KW-0539">Nucleus</keyword>
<organism evidence="10">
    <name type="scientific">Rhizophora mucronata</name>
    <name type="common">Asiatic mangrove</name>
    <dbReference type="NCBI Taxonomy" id="61149"/>
    <lineage>
        <taxon>Eukaryota</taxon>
        <taxon>Viridiplantae</taxon>
        <taxon>Streptophyta</taxon>
        <taxon>Embryophyta</taxon>
        <taxon>Tracheophyta</taxon>
        <taxon>Spermatophyta</taxon>
        <taxon>Magnoliopsida</taxon>
        <taxon>eudicotyledons</taxon>
        <taxon>Gunneridae</taxon>
        <taxon>Pentapetalae</taxon>
        <taxon>rosids</taxon>
        <taxon>fabids</taxon>
        <taxon>Malpighiales</taxon>
        <taxon>Rhizophoraceae</taxon>
        <taxon>Rhizophora</taxon>
    </lineage>
</organism>
<keyword evidence="6 9" id="KW-0472">Membrane</keyword>
<evidence type="ECO:0000256" key="9">
    <source>
        <dbReference type="SAM" id="Phobius"/>
    </source>
</evidence>
<feature type="transmembrane region" description="Helical" evidence="9">
    <location>
        <begin position="111"/>
        <end position="131"/>
    </location>
</feature>
<evidence type="ECO:0000256" key="8">
    <source>
        <dbReference type="SAM" id="MobiDB-lite"/>
    </source>
</evidence>
<evidence type="ECO:0000256" key="5">
    <source>
        <dbReference type="ARBA" id="ARBA00022989"/>
    </source>
</evidence>
<feature type="compositionally biased region" description="Polar residues" evidence="8">
    <location>
        <begin position="209"/>
        <end position="219"/>
    </location>
</feature>
<dbReference type="PANTHER" id="PTHR31587">
    <property type="entry name" value="TRANSMEMBRANE PROTEIN (DUF2215)"/>
    <property type="match status" value="1"/>
</dbReference>
<feature type="transmembrane region" description="Helical" evidence="9">
    <location>
        <begin position="52"/>
        <end position="72"/>
    </location>
</feature>
<evidence type="ECO:0000256" key="7">
    <source>
        <dbReference type="ARBA" id="ARBA00023242"/>
    </source>
</evidence>
<accession>A0A2P2K0K4</accession>
<evidence type="ECO:0000256" key="1">
    <source>
        <dbReference type="ARBA" id="ARBA00004575"/>
    </source>
</evidence>
<feature type="transmembrane region" description="Helical" evidence="9">
    <location>
        <begin position="84"/>
        <end position="105"/>
    </location>
</feature>
<evidence type="ECO:0000256" key="6">
    <source>
        <dbReference type="ARBA" id="ARBA00023136"/>
    </source>
</evidence>
<keyword evidence="4" id="KW-0732">Signal</keyword>
<dbReference type="EMBL" id="GGEC01018757">
    <property type="protein sequence ID" value="MBW99240.1"/>
    <property type="molecule type" value="Transcribed_RNA"/>
</dbReference>
<dbReference type="AlphaFoldDB" id="A0A2P2K0K4"/>
<name>A0A2P2K0K4_RHIMU</name>
<dbReference type="PANTHER" id="PTHR31587:SF4">
    <property type="entry name" value="TRANSMEMBRANE PROTEIN (DUF2215)"/>
    <property type="match status" value="1"/>
</dbReference>
<dbReference type="GO" id="GO:0005637">
    <property type="term" value="C:nuclear inner membrane"/>
    <property type="evidence" value="ECO:0007669"/>
    <property type="project" value="UniProtKB-SubCell"/>
</dbReference>
<dbReference type="InterPro" id="IPR019358">
    <property type="entry name" value="NEMP_fam"/>
</dbReference>
<evidence type="ECO:0000256" key="4">
    <source>
        <dbReference type="ARBA" id="ARBA00022729"/>
    </source>
</evidence>
<comment type="similarity">
    <text evidence="2">Belongs to the NEMP family.</text>
</comment>